<keyword evidence="4" id="KW-0862">Zinc</keyword>
<accession>A0A1E5GFQ8</accession>
<evidence type="ECO:0000259" key="7">
    <source>
        <dbReference type="Pfam" id="PF01385"/>
    </source>
</evidence>
<dbReference type="Pfam" id="PF12323">
    <property type="entry name" value="HTH_OrfB_IS605"/>
    <property type="match status" value="1"/>
</dbReference>
<evidence type="ECO:0000259" key="8">
    <source>
        <dbReference type="Pfam" id="PF12323"/>
    </source>
</evidence>
<dbReference type="GO" id="GO:0006310">
    <property type="term" value="P:DNA recombination"/>
    <property type="evidence" value="ECO:0007669"/>
    <property type="project" value="UniProtKB-KW"/>
</dbReference>
<evidence type="ECO:0000256" key="3">
    <source>
        <dbReference type="ARBA" id="ARBA00022723"/>
    </source>
</evidence>
<dbReference type="Pfam" id="PF01385">
    <property type="entry name" value="OrfB_IS605"/>
    <property type="match status" value="1"/>
</dbReference>
<dbReference type="OrthoDB" id="56768at2"/>
<evidence type="ECO:0000256" key="4">
    <source>
        <dbReference type="ARBA" id="ARBA00022833"/>
    </source>
</evidence>
<dbReference type="NCBIfam" id="NF040570">
    <property type="entry name" value="guided_TnpB"/>
    <property type="match status" value="1"/>
</dbReference>
<dbReference type="InterPro" id="IPR010095">
    <property type="entry name" value="Cas12f1-like_TNB"/>
</dbReference>
<dbReference type="STRING" id="903984.BCR21_09740"/>
<dbReference type="InterPro" id="IPR001959">
    <property type="entry name" value="Transposase"/>
</dbReference>
<gene>
    <name evidence="9" type="ORF">BCR21_09740</name>
</gene>
<evidence type="ECO:0000256" key="1">
    <source>
        <dbReference type="ARBA" id="ARBA00008761"/>
    </source>
</evidence>
<dbReference type="InterPro" id="IPR021027">
    <property type="entry name" value="Transposase_put_HTH"/>
</dbReference>
<dbReference type="GO" id="GO:0046872">
    <property type="term" value="F:metal ion binding"/>
    <property type="evidence" value="ECO:0007669"/>
    <property type="project" value="UniProtKB-KW"/>
</dbReference>
<reference evidence="10" key="1">
    <citation type="submission" date="2016-09" db="EMBL/GenBank/DDBJ databases">
        <authorList>
            <person name="Gulvik C.A."/>
        </authorList>
    </citation>
    <scope>NUCLEOTIDE SEQUENCE [LARGE SCALE GENOMIC DNA]</scope>
    <source>
        <strain evidence="10">DSM 23328</strain>
    </source>
</reference>
<dbReference type="Proteomes" id="UP000094068">
    <property type="component" value="Unassembled WGS sequence"/>
</dbReference>
<dbReference type="RefSeq" id="WP_069646328.1">
    <property type="nucleotide sequence ID" value="NZ_MIJZ01000013.1"/>
</dbReference>
<dbReference type="GO" id="GO:0003677">
    <property type="term" value="F:DNA binding"/>
    <property type="evidence" value="ECO:0007669"/>
    <property type="project" value="UniProtKB-KW"/>
</dbReference>
<comment type="similarity">
    <text evidence="1">In the C-terminal section; belongs to the transposase 35 family.</text>
</comment>
<feature type="domain" description="Transposase putative helix-turn-helix" evidence="8">
    <location>
        <begin position="1"/>
        <end position="45"/>
    </location>
</feature>
<protein>
    <submittedName>
        <fullName evidence="9">Transposase</fullName>
    </submittedName>
</protein>
<dbReference type="NCBIfam" id="TIGR01766">
    <property type="entry name" value="IS200/IS605 family accessory protein TnpB-like domain"/>
    <property type="match status" value="1"/>
</dbReference>
<evidence type="ECO:0000256" key="2">
    <source>
        <dbReference type="ARBA" id="ARBA00022578"/>
    </source>
</evidence>
<evidence type="ECO:0000256" key="5">
    <source>
        <dbReference type="ARBA" id="ARBA00023125"/>
    </source>
</evidence>
<organism evidence="9 10">
    <name type="scientific">Enterococcus ureasiticus</name>
    <dbReference type="NCBI Taxonomy" id="903984"/>
    <lineage>
        <taxon>Bacteria</taxon>
        <taxon>Bacillati</taxon>
        <taxon>Bacillota</taxon>
        <taxon>Bacilli</taxon>
        <taxon>Lactobacillales</taxon>
        <taxon>Enterococcaceae</taxon>
        <taxon>Enterococcus</taxon>
    </lineage>
</organism>
<keyword evidence="5" id="KW-0238">DNA-binding</keyword>
<keyword evidence="6" id="KW-0233">DNA recombination</keyword>
<dbReference type="EMBL" id="MIJZ01000013">
    <property type="protein sequence ID" value="OEG11566.1"/>
    <property type="molecule type" value="Genomic_DNA"/>
</dbReference>
<keyword evidence="2" id="KW-0815">Transposition</keyword>
<name>A0A1E5GFQ8_9ENTE</name>
<feature type="domain" description="Probable transposase IS891/IS1136/IS1341" evidence="7">
    <location>
        <begin position="167"/>
        <end position="288"/>
    </location>
</feature>
<evidence type="ECO:0000313" key="9">
    <source>
        <dbReference type="EMBL" id="OEG11566.1"/>
    </source>
</evidence>
<keyword evidence="10" id="KW-1185">Reference proteome</keyword>
<keyword evidence="3" id="KW-0479">Metal-binding</keyword>
<comment type="caution">
    <text evidence="9">The sequence shown here is derived from an EMBL/GenBank/DDBJ whole genome shotgun (WGS) entry which is preliminary data.</text>
</comment>
<dbReference type="GO" id="GO:0032196">
    <property type="term" value="P:transposition"/>
    <property type="evidence" value="ECO:0007669"/>
    <property type="project" value="UniProtKB-KW"/>
</dbReference>
<proteinExistence type="inferred from homology"/>
<dbReference type="AlphaFoldDB" id="A0A1E5GFQ8"/>
<sequence>MKVLKAYKYRLYPTLLQEEFIKKTFSCVRLVHNLLLQERIQLYKELKNNPDLKVKLPTPAQYKKEHPCLKEVDSLALSNAQVYLDRAFKKFHREKTVGFPRLKQKKNAVTSYTTNNQNGTIKIIDEKYLKVPKLKSLIKMKLHRPVIGKIKSATISLTPSNKYFVSILCEEEIPKVEKTYSAIGITLGASEFAVLSNGKRIDNDKFTKEFEQRITREERKLTRRKEIAKSKNTELSQQKNYQKQKLKVAKMREKLMNQRIDFLNKITTEIVRQYDLICIEDIHQADFFRNSKLHRGVSDVSWALFVSKLEYKAAWYKKRLIKVSACGKCSEHSDNSLVSQIFTQDINEKKGQHDPETAASIQVLIQGLKDTKAN</sequence>
<evidence type="ECO:0000256" key="6">
    <source>
        <dbReference type="ARBA" id="ARBA00023172"/>
    </source>
</evidence>
<evidence type="ECO:0000313" key="10">
    <source>
        <dbReference type="Proteomes" id="UP000094068"/>
    </source>
</evidence>